<feature type="transmembrane region" description="Helical" evidence="7">
    <location>
        <begin position="246"/>
        <end position="268"/>
    </location>
</feature>
<evidence type="ECO:0000256" key="5">
    <source>
        <dbReference type="ARBA" id="ARBA00022989"/>
    </source>
</evidence>
<dbReference type="GO" id="GO:0005886">
    <property type="term" value="C:plasma membrane"/>
    <property type="evidence" value="ECO:0007669"/>
    <property type="project" value="UniProtKB-SubCell"/>
</dbReference>
<evidence type="ECO:0000313" key="9">
    <source>
        <dbReference type="EMBL" id="SEF18891.1"/>
    </source>
</evidence>
<evidence type="ECO:0000256" key="2">
    <source>
        <dbReference type="ARBA" id="ARBA00022448"/>
    </source>
</evidence>
<dbReference type="InterPro" id="IPR000515">
    <property type="entry name" value="MetI-like"/>
</dbReference>
<feature type="transmembrane region" description="Helical" evidence="7">
    <location>
        <begin position="100"/>
        <end position="124"/>
    </location>
</feature>
<keyword evidence="2 7" id="KW-0813">Transport</keyword>
<feature type="transmembrane region" description="Helical" evidence="7">
    <location>
        <begin position="192"/>
        <end position="211"/>
    </location>
</feature>
<evidence type="ECO:0000313" key="10">
    <source>
        <dbReference type="Proteomes" id="UP000181980"/>
    </source>
</evidence>
<evidence type="ECO:0000256" key="3">
    <source>
        <dbReference type="ARBA" id="ARBA00022475"/>
    </source>
</evidence>
<feature type="domain" description="ABC transmembrane type-1" evidence="8">
    <location>
        <begin position="96"/>
        <end position="311"/>
    </location>
</feature>
<name>A0A1H5Q0B9_9ACTN</name>
<evidence type="ECO:0000256" key="4">
    <source>
        <dbReference type="ARBA" id="ARBA00022692"/>
    </source>
</evidence>
<evidence type="ECO:0000256" key="7">
    <source>
        <dbReference type="RuleBase" id="RU363032"/>
    </source>
</evidence>
<dbReference type="Proteomes" id="UP000181980">
    <property type="component" value="Unassembled WGS sequence"/>
</dbReference>
<dbReference type="PROSITE" id="PS50928">
    <property type="entry name" value="ABC_TM1"/>
    <property type="match status" value="1"/>
</dbReference>
<dbReference type="Gene3D" id="1.10.3720.10">
    <property type="entry name" value="MetI-like"/>
    <property type="match status" value="1"/>
</dbReference>
<evidence type="ECO:0000256" key="6">
    <source>
        <dbReference type="ARBA" id="ARBA00023136"/>
    </source>
</evidence>
<dbReference type="SUPFAM" id="SSF161098">
    <property type="entry name" value="MetI-like"/>
    <property type="match status" value="1"/>
</dbReference>
<dbReference type="CDD" id="cd06261">
    <property type="entry name" value="TM_PBP2"/>
    <property type="match status" value="1"/>
</dbReference>
<protein>
    <submittedName>
        <fullName evidence="9">Peptide/nickel transport system permease protein</fullName>
    </submittedName>
</protein>
<sequence length="325" mass="35205">MPLVSYVLKRLGFMVATVLGVVTLTFFLIRAAGSPDQVMIGPDLDASVQQTLRESYGLDQPVAVQYLTFLRNSVTGDLGMSFQYRAPVTDVLGEKLQNTLLLLLPALLVGGAIGIALGVLAGAYRGRLVDTVITRFALLLRAAPLFWVATLVLIAFSYTLGWFPSGGMTDPSVGSGAGFADRVLSWEFLHRLALPLGVTVSLIMIWPLLTMRTAMLDVMRQDFVRVLEATGMSRPRILYRHAARNALLPVVSLLPSMIGFLIGGQVVVENVFSWPGMGREMVASVDAFDYPVLQGAFLLTATVVIVVGVLADIAYAYLDPRVRLA</sequence>
<gene>
    <name evidence="9" type="ORF">SAMN04488561_6962</name>
</gene>
<dbReference type="PANTHER" id="PTHR43163:SF9">
    <property type="entry name" value="ABC TRANSPORTER PERMEASE PROTEIN"/>
    <property type="match status" value="1"/>
</dbReference>
<comment type="similarity">
    <text evidence="7">Belongs to the binding-protein-dependent transport system permease family.</text>
</comment>
<dbReference type="Pfam" id="PF19300">
    <property type="entry name" value="BPD_transp_1_N"/>
    <property type="match status" value="1"/>
</dbReference>
<reference evidence="10" key="1">
    <citation type="submission" date="2016-10" db="EMBL/GenBank/DDBJ databases">
        <authorList>
            <person name="Varghese N."/>
            <person name="Submissions S."/>
        </authorList>
    </citation>
    <scope>NUCLEOTIDE SEQUENCE [LARGE SCALE GENOMIC DNA]</scope>
    <source>
        <strain evidence="10">DSM 45237</strain>
    </source>
</reference>
<dbReference type="GO" id="GO:0055085">
    <property type="term" value="P:transmembrane transport"/>
    <property type="evidence" value="ECO:0007669"/>
    <property type="project" value="InterPro"/>
</dbReference>
<dbReference type="EMBL" id="FNUC01000004">
    <property type="protein sequence ID" value="SEF18891.1"/>
    <property type="molecule type" value="Genomic_DNA"/>
</dbReference>
<keyword evidence="3" id="KW-1003">Cell membrane</keyword>
<evidence type="ECO:0000256" key="1">
    <source>
        <dbReference type="ARBA" id="ARBA00004651"/>
    </source>
</evidence>
<dbReference type="OrthoDB" id="9778910at2"/>
<keyword evidence="10" id="KW-1185">Reference proteome</keyword>
<dbReference type="Pfam" id="PF00528">
    <property type="entry name" value="BPD_transp_1"/>
    <property type="match status" value="1"/>
</dbReference>
<keyword evidence="5 7" id="KW-1133">Transmembrane helix</keyword>
<dbReference type="PANTHER" id="PTHR43163">
    <property type="entry name" value="DIPEPTIDE TRANSPORT SYSTEM PERMEASE PROTEIN DPPB-RELATED"/>
    <property type="match status" value="1"/>
</dbReference>
<dbReference type="STRING" id="561176.SAMN04488561_6962"/>
<keyword evidence="6 7" id="KW-0472">Membrane</keyword>
<dbReference type="RefSeq" id="WP_069111354.1">
    <property type="nucleotide sequence ID" value="NZ_FNUC01000004.1"/>
</dbReference>
<comment type="subcellular location">
    <subcellularLocation>
        <location evidence="1 7">Cell membrane</location>
        <topology evidence="1 7">Multi-pass membrane protein</topology>
    </subcellularLocation>
</comment>
<feature type="transmembrane region" description="Helical" evidence="7">
    <location>
        <begin position="136"/>
        <end position="158"/>
    </location>
</feature>
<dbReference type="AlphaFoldDB" id="A0A1H5Q0B9"/>
<evidence type="ECO:0000259" key="8">
    <source>
        <dbReference type="PROSITE" id="PS50928"/>
    </source>
</evidence>
<dbReference type="InterPro" id="IPR045621">
    <property type="entry name" value="BPD_transp_1_N"/>
</dbReference>
<feature type="transmembrane region" description="Helical" evidence="7">
    <location>
        <begin position="12"/>
        <end position="32"/>
    </location>
</feature>
<accession>A0A1H5Q0B9</accession>
<feature type="transmembrane region" description="Helical" evidence="7">
    <location>
        <begin position="296"/>
        <end position="318"/>
    </location>
</feature>
<organism evidence="9 10">
    <name type="scientific">Jiangella alba</name>
    <dbReference type="NCBI Taxonomy" id="561176"/>
    <lineage>
        <taxon>Bacteria</taxon>
        <taxon>Bacillati</taxon>
        <taxon>Actinomycetota</taxon>
        <taxon>Actinomycetes</taxon>
        <taxon>Jiangellales</taxon>
        <taxon>Jiangellaceae</taxon>
        <taxon>Jiangella</taxon>
    </lineage>
</organism>
<keyword evidence="4 7" id="KW-0812">Transmembrane</keyword>
<dbReference type="InterPro" id="IPR035906">
    <property type="entry name" value="MetI-like_sf"/>
</dbReference>
<proteinExistence type="inferred from homology"/>